<sequence>MSAATAHTRAAAEEWFLHHGLTYFVPEQRAHVRRAARPGRVVPFLVVVAVVATGAGGAVAWFADQLTLGPATLASLLLLAAAWYALTRLHAAPIVTWALARTTGSLRTLLPMTTRALPLLLLFITFLFINTEVWQVASNLTAGALWLTVVLFLVLAVGFLLVRLPEEVDRADDAVTDDFLLATCRGTPLERASRELVEDPDADPAAHAEVTGYERWNLILVLVVVQAVQVLLLTLSVFVFLMVFGALTMTDPVMKAWLGSSPASLPGVHSVSVPLLQVATFLSAFSGLYLTVSSVTDETYREQFFGSVVHELERAVGMREVYLALRERDRPAVDDGRPVGG</sequence>
<reference evidence="2 3" key="1">
    <citation type="submission" date="2020-07" db="EMBL/GenBank/DDBJ databases">
        <title>Sequencing the genomes of 1000 actinobacteria strains.</title>
        <authorList>
            <person name="Klenk H.-P."/>
        </authorList>
    </citation>
    <scope>NUCLEOTIDE SEQUENCE [LARGE SCALE GENOMIC DNA]</scope>
    <source>
        <strain evidence="2 3">DSM 21350</strain>
    </source>
</reference>
<accession>A0A7Y9E734</accession>
<evidence type="ECO:0000313" key="3">
    <source>
        <dbReference type="Proteomes" id="UP000535511"/>
    </source>
</evidence>
<keyword evidence="1" id="KW-0812">Transmembrane</keyword>
<feature type="transmembrane region" description="Helical" evidence="1">
    <location>
        <begin position="116"/>
        <end position="137"/>
    </location>
</feature>
<feature type="transmembrane region" description="Helical" evidence="1">
    <location>
        <begin position="143"/>
        <end position="162"/>
    </location>
</feature>
<keyword evidence="1" id="KW-0472">Membrane</keyword>
<evidence type="ECO:0008006" key="4">
    <source>
        <dbReference type="Google" id="ProtNLM"/>
    </source>
</evidence>
<proteinExistence type="predicted"/>
<evidence type="ECO:0000313" key="2">
    <source>
        <dbReference type="EMBL" id="NYD42360.1"/>
    </source>
</evidence>
<feature type="transmembrane region" description="Helical" evidence="1">
    <location>
        <begin position="41"/>
        <end position="62"/>
    </location>
</feature>
<comment type="caution">
    <text evidence="2">The sequence shown here is derived from an EMBL/GenBank/DDBJ whole genome shotgun (WGS) entry which is preliminary data.</text>
</comment>
<name>A0A7Y9E734_9ACTN</name>
<keyword evidence="3" id="KW-1185">Reference proteome</keyword>
<feature type="transmembrane region" description="Helical" evidence="1">
    <location>
        <begin position="68"/>
        <end position="86"/>
    </location>
</feature>
<feature type="transmembrane region" description="Helical" evidence="1">
    <location>
        <begin position="218"/>
        <end position="247"/>
    </location>
</feature>
<dbReference type="EMBL" id="JACCBG010000001">
    <property type="protein sequence ID" value="NYD42360.1"/>
    <property type="molecule type" value="Genomic_DNA"/>
</dbReference>
<gene>
    <name evidence="2" type="ORF">BJZ21_002443</name>
</gene>
<feature type="transmembrane region" description="Helical" evidence="1">
    <location>
        <begin position="267"/>
        <end position="292"/>
    </location>
</feature>
<organism evidence="2 3">
    <name type="scientific">Nocardioides panaciterrulae</name>
    <dbReference type="NCBI Taxonomy" id="661492"/>
    <lineage>
        <taxon>Bacteria</taxon>
        <taxon>Bacillati</taxon>
        <taxon>Actinomycetota</taxon>
        <taxon>Actinomycetes</taxon>
        <taxon>Propionibacteriales</taxon>
        <taxon>Nocardioidaceae</taxon>
        <taxon>Nocardioides</taxon>
    </lineage>
</organism>
<dbReference type="Proteomes" id="UP000535511">
    <property type="component" value="Unassembled WGS sequence"/>
</dbReference>
<keyword evidence="1" id="KW-1133">Transmembrane helix</keyword>
<protein>
    <recommendedName>
        <fullName evidence="4">Integral membrane protein</fullName>
    </recommendedName>
</protein>
<evidence type="ECO:0000256" key="1">
    <source>
        <dbReference type="SAM" id="Phobius"/>
    </source>
</evidence>
<dbReference type="RefSeq" id="WP_179664006.1">
    <property type="nucleotide sequence ID" value="NZ_JACCBG010000001.1"/>
</dbReference>
<dbReference type="AlphaFoldDB" id="A0A7Y9E734"/>